<evidence type="ECO:0000313" key="2">
    <source>
        <dbReference type="EMBL" id="MCD9561088.1"/>
    </source>
</evidence>
<dbReference type="EMBL" id="JACEIK010002425">
    <property type="protein sequence ID" value="MCD9561088.1"/>
    <property type="molecule type" value="Genomic_DNA"/>
</dbReference>
<organism evidence="2 3">
    <name type="scientific">Datura stramonium</name>
    <name type="common">Jimsonweed</name>
    <name type="synonym">Common thornapple</name>
    <dbReference type="NCBI Taxonomy" id="4076"/>
    <lineage>
        <taxon>Eukaryota</taxon>
        <taxon>Viridiplantae</taxon>
        <taxon>Streptophyta</taxon>
        <taxon>Embryophyta</taxon>
        <taxon>Tracheophyta</taxon>
        <taxon>Spermatophyta</taxon>
        <taxon>Magnoliopsida</taxon>
        <taxon>eudicotyledons</taxon>
        <taxon>Gunneridae</taxon>
        <taxon>Pentapetalae</taxon>
        <taxon>asterids</taxon>
        <taxon>lamiids</taxon>
        <taxon>Solanales</taxon>
        <taxon>Solanaceae</taxon>
        <taxon>Solanoideae</taxon>
        <taxon>Datureae</taxon>
        <taxon>Datura</taxon>
    </lineage>
</organism>
<feature type="compositionally biased region" description="Basic and acidic residues" evidence="1">
    <location>
        <begin position="86"/>
        <end position="105"/>
    </location>
</feature>
<evidence type="ECO:0000256" key="1">
    <source>
        <dbReference type="SAM" id="MobiDB-lite"/>
    </source>
</evidence>
<accession>A0ABS8UQG3</accession>
<comment type="caution">
    <text evidence="2">The sequence shown here is derived from an EMBL/GenBank/DDBJ whole genome shotgun (WGS) entry which is preliminary data.</text>
</comment>
<proteinExistence type="predicted"/>
<evidence type="ECO:0000313" key="3">
    <source>
        <dbReference type="Proteomes" id="UP000823775"/>
    </source>
</evidence>
<sequence length="130" mass="14999">MVLVTNHSPVSAHWSEVTGATRKKWREQQLFSRSSPILVMVTSLAAEVCVVATGRRRRRERSIWLFVSDERKEKEDRRRGRSAAFRRGDDGLGRWRGEEDEGKEERDWWSIGAMTVVDRTDVRKKRGGGG</sequence>
<reference evidence="2 3" key="1">
    <citation type="journal article" date="2021" name="BMC Genomics">
        <title>Datura genome reveals duplications of psychoactive alkaloid biosynthetic genes and high mutation rate following tissue culture.</title>
        <authorList>
            <person name="Rajewski A."/>
            <person name="Carter-House D."/>
            <person name="Stajich J."/>
            <person name="Litt A."/>
        </authorList>
    </citation>
    <scope>NUCLEOTIDE SEQUENCE [LARGE SCALE GENOMIC DNA]</scope>
    <source>
        <strain evidence="2">AR-01</strain>
    </source>
</reference>
<name>A0ABS8UQG3_DATST</name>
<keyword evidence="3" id="KW-1185">Reference proteome</keyword>
<gene>
    <name evidence="2" type="ORF">HAX54_020048</name>
</gene>
<protein>
    <submittedName>
        <fullName evidence="2">Uncharacterized protein</fullName>
    </submittedName>
</protein>
<feature type="region of interest" description="Disordered" evidence="1">
    <location>
        <begin position="72"/>
        <end position="105"/>
    </location>
</feature>
<dbReference type="Proteomes" id="UP000823775">
    <property type="component" value="Unassembled WGS sequence"/>
</dbReference>